<feature type="domain" description="ParB-like N-terminal" evidence="3">
    <location>
        <begin position="28"/>
        <end position="118"/>
    </location>
</feature>
<dbReference type="Proteomes" id="UP000806542">
    <property type="component" value="Unassembled WGS sequence"/>
</dbReference>
<gene>
    <name evidence="4" type="ORF">INF28_11880</name>
</gene>
<dbReference type="RefSeq" id="WP_226393687.1">
    <property type="nucleotide sequence ID" value="NZ_JADCKB010000037.1"/>
</dbReference>
<dbReference type="PANTHER" id="PTHR33375">
    <property type="entry name" value="CHROMOSOME-PARTITIONING PROTEIN PARB-RELATED"/>
    <property type="match status" value="1"/>
</dbReference>
<dbReference type="InterPro" id="IPR050336">
    <property type="entry name" value="Chromosome_partition/occlusion"/>
</dbReference>
<dbReference type="InterPro" id="IPR036086">
    <property type="entry name" value="ParB/Sulfiredoxin_sf"/>
</dbReference>
<organism evidence="4 5">
    <name type="scientific">Ructibacterium gallinarum</name>
    <dbReference type="NCBI Taxonomy" id="2779355"/>
    <lineage>
        <taxon>Bacteria</taxon>
        <taxon>Bacillati</taxon>
        <taxon>Bacillota</taxon>
        <taxon>Clostridia</taxon>
        <taxon>Eubacteriales</taxon>
        <taxon>Oscillospiraceae</taxon>
        <taxon>Ructibacterium</taxon>
    </lineage>
</organism>
<dbReference type="InterPro" id="IPR004437">
    <property type="entry name" value="ParB/RepB/Spo0J"/>
</dbReference>
<sequence>MSNGLNISLKSYDSIFQSEEQRNTEEIKPVPISELKPFTEQPFKVKLDEDMDTLVESIKQCGVLTPVIARPHKDGGYEILSGHRRVKACELAGITDIPVVVKNLDDDTATILLVDSNLQREHILPSEKAFAYQMKLEAMKRKAGRPSKENSDQIGLNFQGKQSSEILGEQVGESKNQIQRYIRLTNLIDPILDMVDNNQIAMNAAVEISYLGSTEQAAVMQSIEKEETSPSIAQARKMRKFHQEGNLSNAVIDSIMMEQKPETVKITLGEEKLKKYFPKSYSKAKMEEIILKLLDKWRRQRENEMER</sequence>
<comment type="caution">
    <text evidence="4">The sequence shown here is derived from an EMBL/GenBank/DDBJ whole genome shotgun (WGS) entry which is preliminary data.</text>
</comment>
<proteinExistence type="inferred from homology"/>
<dbReference type="GO" id="GO:0005694">
    <property type="term" value="C:chromosome"/>
    <property type="evidence" value="ECO:0007669"/>
    <property type="project" value="TreeGrafter"/>
</dbReference>
<dbReference type="InterPro" id="IPR041468">
    <property type="entry name" value="HTH_ParB/Spo0J"/>
</dbReference>
<dbReference type="EMBL" id="JADCKB010000037">
    <property type="protein sequence ID" value="MBE5041151.1"/>
    <property type="molecule type" value="Genomic_DNA"/>
</dbReference>
<dbReference type="SMART" id="SM00470">
    <property type="entry name" value="ParB"/>
    <property type="match status" value="1"/>
</dbReference>
<comment type="similarity">
    <text evidence="1">Belongs to the ParB family.</text>
</comment>
<reference evidence="4" key="1">
    <citation type="submission" date="2020-10" db="EMBL/GenBank/DDBJ databases">
        <title>ChiBAC.</title>
        <authorList>
            <person name="Zenner C."/>
            <person name="Hitch T.C.A."/>
            <person name="Clavel T."/>
        </authorList>
    </citation>
    <scope>NUCLEOTIDE SEQUENCE</scope>
    <source>
        <strain evidence="4">DSM 107454</strain>
    </source>
</reference>
<dbReference type="Gene3D" id="1.10.10.2830">
    <property type="match status" value="1"/>
</dbReference>
<evidence type="ECO:0000256" key="2">
    <source>
        <dbReference type="ARBA" id="ARBA00022829"/>
    </source>
</evidence>
<evidence type="ECO:0000313" key="4">
    <source>
        <dbReference type="EMBL" id="MBE5041151.1"/>
    </source>
</evidence>
<accession>A0A9D5M2Y3</accession>
<dbReference type="GO" id="GO:0003677">
    <property type="term" value="F:DNA binding"/>
    <property type="evidence" value="ECO:0007669"/>
    <property type="project" value="InterPro"/>
</dbReference>
<dbReference type="InterPro" id="IPR003115">
    <property type="entry name" value="ParB_N"/>
</dbReference>
<evidence type="ECO:0000259" key="3">
    <source>
        <dbReference type="SMART" id="SM00470"/>
    </source>
</evidence>
<keyword evidence="2" id="KW-0159">Chromosome partition</keyword>
<keyword evidence="5" id="KW-1185">Reference proteome</keyword>
<dbReference type="SUPFAM" id="SSF110849">
    <property type="entry name" value="ParB/Sulfiredoxin"/>
    <property type="match status" value="1"/>
</dbReference>
<dbReference type="Gene3D" id="3.90.1530.30">
    <property type="match status" value="1"/>
</dbReference>
<evidence type="ECO:0000256" key="1">
    <source>
        <dbReference type="ARBA" id="ARBA00006295"/>
    </source>
</evidence>
<evidence type="ECO:0000313" key="5">
    <source>
        <dbReference type="Proteomes" id="UP000806542"/>
    </source>
</evidence>
<dbReference type="CDD" id="cd16407">
    <property type="entry name" value="ParB_N_like"/>
    <property type="match status" value="1"/>
</dbReference>
<dbReference type="Pfam" id="PF17762">
    <property type="entry name" value="HTH_ParB"/>
    <property type="match status" value="1"/>
</dbReference>
<dbReference type="NCBIfam" id="TIGR00180">
    <property type="entry name" value="parB_part"/>
    <property type="match status" value="1"/>
</dbReference>
<dbReference type="PANTHER" id="PTHR33375:SF1">
    <property type="entry name" value="CHROMOSOME-PARTITIONING PROTEIN PARB-RELATED"/>
    <property type="match status" value="1"/>
</dbReference>
<dbReference type="AlphaFoldDB" id="A0A9D5M2Y3"/>
<protein>
    <submittedName>
        <fullName evidence="4">ParB/RepB/Spo0J family partition protein</fullName>
    </submittedName>
</protein>
<name>A0A9D5M2Y3_9FIRM</name>
<dbReference type="Pfam" id="PF02195">
    <property type="entry name" value="ParB_N"/>
    <property type="match status" value="1"/>
</dbReference>
<dbReference type="GO" id="GO:0007059">
    <property type="term" value="P:chromosome segregation"/>
    <property type="evidence" value="ECO:0007669"/>
    <property type="project" value="UniProtKB-KW"/>
</dbReference>
<dbReference type="SUPFAM" id="SSF109709">
    <property type="entry name" value="KorB DNA-binding domain-like"/>
    <property type="match status" value="1"/>
</dbReference>